<evidence type="ECO:0000256" key="8">
    <source>
        <dbReference type="ARBA" id="ARBA00048668"/>
    </source>
</evidence>
<keyword evidence="4" id="KW-0597">Phosphoprotein</keyword>
<dbReference type="NCBIfam" id="NF006696">
    <property type="entry name" value="PRK09243.1-3"/>
    <property type="match status" value="1"/>
</dbReference>
<dbReference type="Gene3D" id="3.20.140.10">
    <property type="entry name" value="nicotinate phosphoribosyltransferase"/>
    <property type="match status" value="1"/>
</dbReference>
<evidence type="ECO:0000313" key="13">
    <source>
        <dbReference type="EMBL" id="HDD52695.1"/>
    </source>
</evidence>
<keyword evidence="5 9" id="KW-0436">Ligase</keyword>
<dbReference type="AlphaFoldDB" id="A0A7C0Y5D5"/>
<dbReference type="NCBIfam" id="NF009131">
    <property type="entry name" value="PRK12484.1"/>
    <property type="match status" value="1"/>
</dbReference>
<accession>A0A7C0Y5D5</accession>
<evidence type="ECO:0000256" key="6">
    <source>
        <dbReference type="ARBA" id="ARBA00022642"/>
    </source>
</evidence>
<evidence type="ECO:0000256" key="2">
    <source>
        <dbReference type="ARBA" id="ARBA00010897"/>
    </source>
</evidence>
<dbReference type="InterPro" id="IPR036068">
    <property type="entry name" value="Nicotinate_pribotase-like_C"/>
</dbReference>
<dbReference type="Pfam" id="PF17767">
    <property type="entry name" value="NAPRTase_N"/>
    <property type="match status" value="1"/>
</dbReference>
<dbReference type="GO" id="GO:0034355">
    <property type="term" value="P:NAD+ biosynthetic process via the salvage pathway"/>
    <property type="evidence" value="ECO:0007669"/>
    <property type="project" value="TreeGrafter"/>
</dbReference>
<feature type="domain" description="Nicotinate phosphoribosyltransferase N-terminal" evidence="11">
    <location>
        <begin position="3"/>
        <end position="126"/>
    </location>
</feature>
<dbReference type="GO" id="GO:0005829">
    <property type="term" value="C:cytosol"/>
    <property type="evidence" value="ECO:0007669"/>
    <property type="project" value="TreeGrafter"/>
</dbReference>
<dbReference type="InterPro" id="IPR041525">
    <property type="entry name" value="N/Namide_PRibTrfase"/>
</dbReference>
<dbReference type="Pfam" id="PF04095">
    <property type="entry name" value="NAPRTase"/>
    <property type="match status" value="1"/>
</dbReference>
<dbReference type="EC" id="6.3.4.21" evidence="3 9"/>
<dbReference type="FunFam" id="3.20.20.70:FF:000076">
    <property type="entry name" value="Nicotinate phosphoribosyltransferase"/>
    <property type="match status" value="1"/>
</dbReference>
<dbReference type="Proteomes" id="UP000885690">
    <property type="component" value="Unassembled WGS sequence"/>
</dbReference>
<dbReference type="SUPFAM" id="SSF51690">
    <property type="entry name" value="Nicotinate/Quinolinate PRTase C-terminal domain-like"/>
    <property type="match status" value="1"/>
</dbReference>
<dbReference type="InterPro" id="IPR041619">
    <property type="entry name" value="NAPRTase_C"/>
</dbReference>
<comment type="catalytic activity">
    <reaction evidence="8 9">
        <text>5-phospho-alpha-D-ribose 1-diphosphate + nicotinate + ATP + H2O = nicotinate beta-D-ribonucleotide + ADP + phosphate + diphosphate</text>
        <dbReference type="Rhea" id="RHEA:36163"/>
        <dbReference type="ChEBI" id="CHEBI:15377"/>
        <dbReference type="ChEBI" id="CHEBI:30616"/>
        <dbReference type="ChEBI" id="CHEBI:32544"/>
        <dbReference type="ChEBI" id="CHEBI:33019"/>
        <dbReference type="ChEBI" id="CHEBI:43474"/>
        <dbReference type="ChEBI" id="CHEBI:57502"/>
        <dbReference type="ChEBI" id="CHEBI:58017"/>
        <dbReference type="ChEBI" id="CHEBI:456216"/>
        <dbReference type="EC" id="6.3.4.21"/>
    </reaction>
</comment>
<evidence type="ECO:0000256" key="4">
    <source>
        <dbReference type="ARBA" id="ARBA00022553"/>
    </source>
</evidence>
<dbReference type="PANTHER" id="PTHR11098">
    <property type="entry name" value="NICOTINATE PHOSPHORIBOSYLTRANSFERASE"/>
    <property type="match status" value="1"/>
</dbReference>
<dbReference type="InterPro" id="IPR040727">
    <property type="entry name" value="NAPRTase_N"/>
</dbReference>
<comment type="caution">
    <text evidence="13">The sequence shown here is derived from an EMBL/GenBank/DDBJ whole genome shotgun (WGS) entry which is preliminary data.</text>
</comment>
<dbReference type="NCBIfam" id="TIGR01513">
    <property type="entry name" value="NAPRTase_put"/>
    <property type="match status" value="1"/>
</dbReference>
<sequence length="452" mass="50529">MALLTDLYELTMADSYFRRGKNQETTFDLFIRHLPPHRSYLVAAGLEQVLYYLAHLRFTPQAIDYLASLDLFSGEFLEYLRDFRFTGTVWAIPEGEFFFPKEPVLRVTAPRIEAQIVETFLLNTINFQSMIASKASRVVQAARGRAVVDFSPRRDHGADAALKVARASYIGGCAGTSCTLAGQVFGIPVYGTMAHSYIMSFETEIEAFRAFAQDFPNNALLLIDTYDTLQGARHAVVVARELEALGYRLKGVRLDSGDLVTLSQEVREILDEAGLGYVKILLSGDLNEYKIQDLLERGAVVDLFGVGTEMGTSRDAPSLGGVYKLVEDDMGPRIKLSAGKVTLPAKKQVYRVLDGQGKWKEDVIALEKENLVFEEEAYPLLVKVMEGGEVVYDLPSLEEVRSRCLEAVGRLSAEYRTLEAFSEEELPVRLSPALEALTEKLIETYRDLELRT</sequence>
<dbReference type="SUPFAM" id="SSF54675">
    <property type="entry name" value="Nicotinate/Quinolinate PRTase N-terminal domain-like"/>
    <property type="match status" value="1"/>
</dbReference>
<evidence type="ECO:0000259" key="10">
    <source>
        <dbReference type="Pfam" id="PF04095"/>
    </source>
</evidence>
<feature type="domain" description="Nicotinate/nicotinamide phosphoribosyltransferase" evidence="10">
    <location>
        <begin position="147"/>
        <end position="310"/>
    </location>
</feature>
<dbReference type="GO" id="GO:0047280">
    <property type="term" value="F:nicotinamide phosphoribosyltransferase activity"/>
    <property type="evidence" value="ECO:0007669"/>
    <property type="project" value="UniProtKB-ARBA"/>
</dbReference>
<dbReference type="InterPro" id="IPR006405">
    <property type="entry name" value="Nic_PRibTrfase_pncB"/>
</dbReference>
<evidence type="ECO:0000256" key="3">
    <source>
        <dbReference type="ARBA" id="ARBA00013236"/>
    </source>
</evidence>
<protein>
    <recommendedName>
        <fullName evidence="3 9">Nicotinate phosphoribosyltransferase</fullName>
        <ecNumber evidence="3 9">6.3.4.21</ecNumber>
    </recommendedName>
</protein>
<keyword evidence="7 9" id="KW-0808">Transferase</keyword>
<comment type="pathway">
    <text evidence="1 9">Cofactor biosynthesis; NAD(+) biosynthesis; nicotinate D-ribonucleotide from nicotinate: step 1/1.</text>
</comment>
<evidence type="ECO:0000256" key="7">
    <source>
        <dbReference type="ARBA" id="ARBA00022679"/>
    </source>
</evidence>
<dbReference type="Gene3D" id="3.20.20.70">
    <property type="entry name" value="Aldolase class I"/>
    <property type="match status" value="1"/>
</dbReference>
<reference evidence="13" key="1">
    <citation type="journal article" date="2020" name="mSystems">
        <title>Genome- and Community-Level Interaction Insights into Carbon Utilization and Element Cycling Functions of Hydrothermarchaeota in Hydrothermal Sediment.</title>
        <authorList>
            <person name="Zhou Z."/>
            <person name="Liu Y."/>
            <person name="Xu W."/>
            <person name="Pan J."/>
            <person name="Luo Z.H."/>
            <person name="Li M."/>
        </authorList>
    </citation>
    <scope>NUCLEOTIDE SEQUENCE [LARGE SCALE GENOMIC DNA]</scope>
    <source>
        <strain evidence="13">HyVt-115</strain>
    </source>
</reference>
<keyword evidence="13" id="KW-0328">Glycosyltransferase</keyword>
<evidence type="ECO:0000259" key="11">
    <source>
        <dbReference type="Pfam" id="PF17767"/>
    </source>
</evidence>
<name>A0A7C0Y5D5_9BACT</name>
<evidence type="ECO:0000256" key="9">
    <source>
        <dbReference type="RuleBase" id="RU365100"/>
    </source>
</evidence>
<organism evidence="13">
    <name type="scientific">Thermosulfidibacter takaii</name>
    <dbReference type="NCBI Taxonomy" id="412593"/>
    <lineage>
        <taxon>Bacteria</taxon>
        <taxon>Pseudomonadati</taxon>
        <taxon>Thermosulfidibacterota</taxon>
        <taxon>Thermosulfidibacteria</taxon>
        <taxon>Thermosulfidibacterales</taxon>
        <taxon>Thermosulfidibacteraceae</taxon>
    </lineage>
</organism>
<dbReference type="PANTHER" id="PTHR11098:SF1">
    <property type="entry name" value="NICOTINATE PHOSPHORIBOSYLTRANSFERASE"/>
    <property type="match status" value="1"/>
</dbReference>
<evidence type="ECO:0000256" key="1">
    <source>
        <dbReference type="ARBA" id="ARBA00004952"/>
    </source>
</evidence>
<dbReference type="GO" id="GO:0004516">
    <property type="term" value="F:nicotinate phosphoribosyltransferase activity"/>
    <property type="evidence" value="ECO:0007669"/>
    <property type="project" value="UniProtKB-UniRule"/>
</dbReference>
<proteinExistence type="inferred from homology"/>
<dbReference type="CDD" id="cd01570">
    <property type="entry name" value="NAPRTase_A"/>
    <property type="match status" value="1"/>
</dbReference>
<dbReference type="Pfam" id="PF17956">
    <property type="entry name" value="NAPRTase_C"/>
    <property type="match status" value="1"/>
</dbReference>
<dbReference type="InterPro" id="IPR007229">
    <property type="entry name" value="Nic_PRibTrfase-Fam"/>
</dbReference>
<evidence type="ECO:0000256" key="5">
    <source>
        <dbReference type="ARBA" id="ARBA00022598"/>
    </source>
</evidence>
<comment type="PTM">
    <text evidence="9">Transiently phosphorylated on a His residue during the reaction cycle. Phosphorylation strongly increases the affinity for substrates and increases the rate of nicotinate D-ribonucleotide production. Dephosphorylation regenerates the low-affinity form of the enzyme, leading to product release.</text>
</comment>
<comment type="function">
    <text evidence="9">Catalyzes the first step in the biosynthesis of NAD from nicotinic acid, the ATP-dependent synthesis of beta-nicotinate D-ribonucleotide from nicotinate and 5-phospho-D-ribose 1-phosphate.</text>
</comment>
<dbReference type="InterPro" id="IPR013785">
    <property type="entry name" value="Aldolase_TIM"/>
</dbReference>
<evidence type="ECO:0000259" key="12">
    <source>
        <dbReference type="Pfam" id="PF17956"/>
    </source>
</evidence>
<feature type="domain" description="Nicotinate phosphoribosyltransferase C-terminal" evidence="12">
    <location>
        <begin position="376"/>
        <end position="436"/>
    </location>
</feature>
<dbReference type="UniPathway" id="UPA00253">
    <property type="reaction ID" value="UER00457"/>
</dbReference>
<dbReference type="PIRSF" id="PIRSF000484">
    <property type="entry name" value="NAPRT"/>
    <property type="match status" value="1"/>
</dbReference>
<gene>
    <name evidence="13" type="ORF">ENF32_01335</name>
</gene>
<comment type="similarity">
    <text evidence="2 9">Belongs to the NAPRTase family.</text>
</comment>
<keyword evidence="6 9" id="KW-0662">Pyridine nucleotide biosynthesis</keyword>
<dbReference type="NCBIfam" id="NF006695">
    <property type="entry name" value="PRK09243.1-2"/>
    <property type="match status" value="1"/>
</dbReference>
<dbReference type="EMBL" id="DQWS01000051">
    <property type="protein sequence ID" value="HDD52695.1"/>
    <property type="molecule type" value="Genomic_DNA"/>
</dbReference>